<dbReference type="SUPFAM" id="SSF53474">
    <property type="entry name" value="alpha/beta-Hydrolases"/>
    <property type="match status" value="1"/>
</dbReference>
<keyword evidence="2" id="KW-0378">Hydrolase</keyword>
<gene>
    <name evidence="2" type="ORF">ACFO0B_09015</name>
</gene>
<dbReference type="Proteomes" id="UP001595696">
    <property type="component" value="Unassembled WGS sequence"/>
</dbReference>
<dbReference type="RefSeq" id="WP_378611865.1">
    <property type="nucleotide sequence ID" value="NZ_JBHSAX010000007.1"/>
</dbReference>
<protein>
    <submittedName>
        <fullName evidence="2">Alpha/beta fold hydrolase</fullName>
    </submittedName>
</protein>
<organism evidence="2 3">
    <name type="scientific">Nocardia jiangsuensis</name>
    <dbReference type="NCBI Taxonomy" id="1691563"/>
    <lineage>
        <taxon>Bacteria</taxon>
        <taxon>Bacillati</taxon>
        <taxon>Actinomycetota</taxon>
        <taxon>Actinomycetes</taxon>
        <taxon>Mycobacteriales</taxon>
        <taxon>Nocardiaceae</taxon>
        <taxon>Nocardia</taxon>
    </lineage>
</organism>
<dbReference type="Gene3D" id="3.40.50.1820">
    <property type="entry name" value="alpha/beta hydrolase"/>
    <property type="match status" value="1"/>
</dbReference>
<name>A0ABV8DQK8_9NOCA</name>
<dbReference type="InterPro" id="IPR000073">
    <property type="entry name" value="AB_hydrolase_1"/>
</dbReference>
<dbReference type="PANTHER" id="PTHR43433:SF5">
    <property type="entry name" value="AB HYDROLASE-1 DOMAIN-CONTAINING PROTEIN"/>
    <property type="match status" value="1"/>
</dbReference>
<dbReference type="InterPro" id="IPR050471">
    <property type="entry name" value="AB_hydrolase"/>
</dbReference>
<evidence type="ECO:0000313" key="3">
    <source>
        <dbReference type="Proteomes" id="UP001595696"/>
    </source>
</evidence>
<dbReference type="EMBL" id="JBHSAX010000007">
    <property type="protein sequence ID" value="MFC3962129.1"/>
    <property type="molecule type" value="Genomic_DNA"/>
</dbReference>
<dbReference type="GO" id="GO:0016787">
    <property type="term" value="F:hydrolase activity"/>
    <property type="evidence" value="ECO:0007669"/>
    <property type="project" value="UniProtKB-KW"/>
</dbReference>
<feature type="domain" description="AB hydrolase-1" evidence="1">
    <location>
        <begin position="28"/>
        <end position="240"/>
    </location>
</feature>
<sequence length="265" mass="27692">MTTFSTWDGLELSYRVWEGDGIPIVLQHGVVADTNANWMGTGVVNALRATGRPVVSLDARGHGRSAKPHEPAAYSWQAMARDVRALYDELGGEQFDQVGYSMGAVVSLLVAGDDPRVRRLAIGGVGSGVVDCGGVDRRVVDADDLRAAMAGDGSTATARARPFRLLADAVHADRDAMAAVLAGLDERPIGDLADLTLPVLVLAGEDDPLAAEPERLAAALPDAHLVTVPGDHLMAVTSPDFHRALVDFLAAERVPAVQGFGSGAA</sequence>
<dbReference type="PANTHER" id="PTHR43433">
    <property type="entry name" value="HYDROLASE, ALPHA/BETA FOLD FAMILY PROTEIN"/>
    <property type="match status" value="1"/>
</dbReference>
<accession>A0ABV8DQK8</accession>
<dbReference type="Pfam" id="PF12697">
    <property type="entry name" value="Abhydrolase_6"/>
    <property type="match status" value="1"/>
</dbReference>
<proteinExistence type="predicted"/>
<keyword evidence="3" id="KW-1185">Reference proteome</keyword>
<dbReference type="InterPro" id="IPR029058">
    <property type="entry name" value="AB_hydrolase_fold"/>
</dbReference>
<reference evidence="3" key="1">
    <citation type="journal article" date="2019" name="Int. J. Syst. Evol. Microbiol.">
        <title>The Global Catalogue of Microorganisms (GCM) 10K type strain sequencing project: providing services to taxonomists for standard genome sequencing and annotation.</title>
        <authorList>
            <consortium name="The Broad Institute Genomics Platform"/>
            <consortium name="The Broad Institute Genome Sequencing Center for Infectious Disease"/>
            <person name="Wu L."/>
            <person name="Ma J."/>
        </authorList>
    </citation>
    <scope>NUCLEOTIDE SEQUENCE [LARGE SCALE GENOMIC DNA]</scope>
    <source>
        <strain evidence="3">CGMCC 4.7330</strain>
    </source>
</reference>
<evidence type="ECO:0000259" key="1">
    <source>
        <dbReference type="Pfam" id="PF12697"/>
    </source>
</evidence>
<comment type="caution">
    <text evidence="2">The sequence shown here is derived from an EMBL/GenBank/DDBJ whole genome shotgun (WGS) entry which is preliminary data.</text>
</comment>
<evidence type="ECO:0000313" key="2">
    <source>
        <dbReference type="EMBL" id="MFC3962129.1"/>
    </source>
</evidence>